<gene>
    <name evidence="1" type="ORF">SAMN06297397_2732</name>
</gene>
<sequence length="298" mass="33619">MKEKLFSRNEVVFREGDLGESFFQIMEGKAGVYLHYGEADERKLTEMKPGQYFGEMAVIGAWPRTATIVAEEDLRVTEITEAGLNEYFTEQPDRILAIMKQIGSRIRTLTEEYDEVTAFLKEKKDDGAEKKEGFLAKLKKYREISALAKKNAVRNTVEETVKVKIQDKPKASPLPVESCDKGQIIFREGESGTFMYAIHGGTVGIYTGYGSTLEKKLTTLYPNSFFGEMSLIDHERRSATAVAEENGTILEIISAENLQDLFKANPLEVDMILRHLSSRLKKLTIDYVKACDEAVQES</sequence>
<name>A0AC61PPK9_9FIRM</name>
<evidence type="ECO:0000313" key="1">
    <source>
        <dbReference type="EMBL" id="SMC82830.1"/>
    </source>
</evidence>
<comment type="caution">
    <text evidence="1">The sequence shown here is derived from an EMBL/GenBank/DDBJ whole genome shotgun (WGS) entry which is preliminary data.</text>
</comment>
<dbReference type="Proteomes" id="UP000192328">
    <property type="component" value="Unassembled WGS sequence"/>
</dbReference>
<reference evidence="1" key="1">
    <citation type="submission" date="2017-04" db="EMBL/GenBank/DDBJ databases">
        <authorList>
            <person name="Varghese N."/>
            <person name="Submissions S."/>
        </authorList>
    </citation>
    <scope>NUCLEOTIDE SEQUENCE</scope>
    <source>
        <strain evidence="1">WTE2008</strain>
    </source>
</reference>
<proteinExistence type="predicted"/>
<dbReference type="EMBL" id="FWXZ01000007">
    <property type="protein sequence ID" value="SMC82830.1"/>
    <property type="molecule type" value="Genomic_DNA"/>
</dbReference>
<keyword evidence="2" id="KW-1185">Reference proteome</keyword>
<evidence type="ECO:0000313" key="2">
    <source>
        <dbReference type="Proteomes" id="UP000192328"/>
    </source>
</evidence>
<accession>A0AC61PPK9</accession>
<protein>
    <submittedName>
        <fullName evidence="1">Cyclic nucleotide-binding domain-containing protein</fullName>
    </submittedName>
</protein>
<organism evidence="1 2">
    <name type="scientific">Aristaeella lactis</name>
    <dbReference type="NCBI Taxonomy" id="3046383"/>
    <lineage>
        <taxon>Bacteria</taxon>
        <taxon>Bacillati</taxon>
        <taxon>Bacillota</taxon>
        <taxon>Clostridia</taxon>
        <taxon>Eubacteriales</taxon>
        <taxon>Aristaeellaceae</taxon>
        <taxon>Aristaeella</taxon>
    </lineage>
</organism>